<reference evidence="7" key="1">
    <citation type="submission" date="2022-03" db="EMBL/GenBank/DDBJ databases">
        <title>Draft genome sequence of Aduncisulcus paluster, a free-living microaerophilic Fornicata.</title>
        <authorList>
            <person name="Yuyama I."/>
            <person name="Kume K."/>
            <person name="Tamura T."/>
            <person name="Inagaki Y."/>
            <person name="Hashimoto T."/>
        </authorList>
    </citation>
    <scope>NUCLEOTIDE SEQUENCE</scope>
    <source>
        <strain evidence="7">NY0171</strain>
    </source>
</reference>
<evidence type="ECO:0000256" key="1">
    <source>
        <dbReference type="ARBA" id="ARBA00004123"/>
    </source>
</evidence>
<name>A0ABQ5KUR8_9EUKA</name>
<evidence type="ECO:0000313" key="8">
    <source>
        <dbReference type="Proteomes" id="UP001057375"/>
    </source>
</evidence>
<accession>A0ABQ5KUR8</accession>
<dbReference type="InterPro" id="IPR008676">
    <property type="entry name" value="MRG"/>
</dbReference>
<evidence type="ECO:0000256" key="2">
    <source>
        <dbReference type="ARBA" id="ARBA00022853"/>
    </source>
</evidence>
<evidence type="ECO:0000256" key="4">
    <source>
        <dbReference type="ARBA" id="ARBA00023163"/>
    </source>
</evidence>
<keyword evidence="4" id="KW-0804">Transcription</keyword>
<dbReference type="EMBL" id="BQXS01011165">
    <property type="protein sequence ID" value="GKT36210.1"/>
    <property type="molecule type" value="Genomic_DNA"/>
</dbReference>
<comment type="subcellular location">
    <subcellularLocation>
        <location evidence="1">Nucleus</location>
    </subcellularLocation>
</comment>
<dbReference type="Gene3D" id="1.10.274.30">
    <property type="entry name" value="MRG domain"/>
    <property type="match status" value="1"/>
</dbReference>
<keyword evidence="5" id="KW-0539">Nucleus</keyword>
<organism evidence="7 8">
    <name type="scientific">Aduncisulcus paluster</name>
    <dbReference type="NCBI Taxonomy" id="2918883"/>
    <lineage>
        <taxon>Eukaryota</taxon>
        <taxon>Metamonada</taxon>
        <taxon>Carpediemonas-like organisms</taxon>
        <taxon>Aduncisulcus</taxon>
    </lineage>
</organism>
<evidence type="ECO:0000256" key="5">
    <source>
        <dbReference type="ARBA" id="ARBA00023242"/>
    </source>
</evidence>
<dbReference type="PANTHER" id="PTHR10880:SF15">
    <property type="entry name" value="MSL COMPLEX SUBUNIT 3"/>
    <property type="match status" value="1"/>
</dbReference>
<evidence type="ECO:0000259" key="6">
    <source>
        <dbReference type="Pfam" id="PF05712"/>
    </source>
</evidence>
<dbReference type="Proteomes" id="UP001057375">
    <property type="component" value="Unassembled WGS sequence"/>
</dbReference>
<gene>
    <name evidence="7" type="ORF">ADUPG1_009218</name>
</gene>
<evidence type="ECO:0000313" key="7">
    <source>
        <dbReference type="EMBL" id="GKT36210.1"/>
    </source>
</evidence>
<sequence length="208" mass="23747">MEHDFVVTIQIPESLKNRLAFDWHCVTSLGRFPPLPRTPNINSILDQYITKAAPPDLATVHRDFVLDYVAGVKAYFNACVTTRLLYAEERDALKLPSSFPRQKLPKPVTAGSLLDWCSVFGAEHLLRFFVELPRLLVQPMGLSPAVSQLALSIILLKSRQLLEFLEEREEEFFTTKFVPISFAAEQYTSEKARIQAEKRSVKDEEDIH</sequence>
<evidence type="ECO:0000256" key="3">
    <source>
        <dbReference type="ARBA" id="ARBA00023015"/>
    </source>
</evidence>
<dbReference type="PROSITE" id="PS51640">
    <property type="entry name" value="MRG"/>
    <property type="match status" value="1"/>
</dbReference>
<proteinExistence type="predicted"/>
<comment type="caution">
    <text evidence="7">The sequence shown here is derived from an EMBL/GenBank/DDBJ whole genome shotgun (WGS) entry which is preliminary data.</text>
</comment>
<dbReference type="Pfam" id="PF05712">
    <property type="entry name" value="MRG"/>
    <property type="match status" value="1"/>
</dbReference>
<keyword evidence="2" id="KW-0156">Chromatin regulator</keyword>
<keyword evidence="3" id="KW-0805">Transcription regulation</keyword>
<dbReference type="PANTHER" id="PTHR10880">
    <property type="entry name" value="MORTALITY FACTOR 4-LIKE PROTEIN"/>
    <property type="match status" value="1"/>
</dbReference>
<feature type="domain" description="MRG" evidence="6">
    <location>
        <begin position="7"/>
        <end position="177"/>
    </location>
</feature>
<dbReference type="InterPro" id="IPR026541">
    <property type="entry name" value="MRG_dom"/>
</dbReference>
<keyword evidence="8" id="KW-1185">Reference proteome</keyword>
<protein>
    <submittedName>
        <fullName evidence="7">MRG like protein</fullName>
    </submittedName>
</protein>
<dbReference type="InterPro" id="IPR038217">
    <property type="entry name" value="MRG_C_sf"/>
</dbReference>